<gene>
    <name evidence="2" type="ORF">DFQ14_106163</name>
</gene>
<dbReference type="AlphaFoldDB" id="A0A368VRP9"/>
<dbReference type="GO" id="GO:0006355">
    <property type="term" value="P:regulation of DNA-templated transcription"/>
    <property type="evidence" value="ECO:0007669"/>
    <property type="project" value="InterPro"/>
</dbReference>
<organism evidence="2 3">
    <name type="scientific">Halopolyspora algeriensis</name>
    <dbReference type="NCBI Taxonomy" id="1500506"/>
    <lineage>
        <taxon>Bacteria</taxon>
        <taxon>Bacillati</taxon>
        <taxon>Actinomycetota</taxon>
        <taxon>Actinomycetes</taxon>
        <taxon>Actinomycetes incertae sedis</taxon>
        <taxon>Halopolyspora</taxon>
    </lineage>
</organism>
<dbReference type="Proteomes" id="UP000253495">
    <property type="component" value="Unassembled WGS sequence"/>
</dbReference>
<dbReference type="Gene3D" id="1.10.1220.10">
    <property type="entry name" value="Met repressor-like"/>
    <property type="match status" value="1"/>
</dbReference>
<dbReference type="Pfam" id="PF22513">
    <property type="entry name" value="FitA-like_RHH"/>
    <property type="match status" value="1"/>
</dbReference>
<feature type="domain" description="Antitoxin FitA-like ribbon-helix-helix" evidence="1">
    <location>
        <begin position="2"/>
        <end position="38"/>
    </location>
</feature>
<proteinExistence type="predicted"/>
<dbReference type="InterPro" id="IPR053853">
    <property type="entry name" value="FitA-like_RHH"/>
</dbReference>
<dbReference type="SUPFAM" id="SSF47598">
    <property type="entry name" value="Ribbon-helix-helix"/>
    <property type="match status" value="1"/>
</dbReference>
<dbReference type="EMBL" id="QPJC01000006">
    <property type="protein sequence ID" value="RCW43685.1"/>
    <property type="molecule type" value="Genomic_DNA"/>
</dbReference>
<name>A0A368VRP9_9ACTN</name>
<dbReference type="OrthoDB" id="2389872at2"/>
<comment type="caution">
    <text evidence="2">The sequence shown here is derived from an EMBL/GenBank/DDBJ whole genome shotgun (WGS) entry which is preliminary data.</text>
</comment>
<evidence type="ECO:0000259" key="1">
    <source>
        <dbReference type="Pfam" id="PF22513"/>
    </source>
</evidence>
<reference evidence="2 3" key="1">
    <citation type="submission" date="2018-07" db="EMBL/GenBank/DDBJ databases">
        <title>Genomic Encyclopedia of Type Strains, Phase III (KMG-III): the genomes of soil and plant-associated and newly described type strains.</title>
        <authorList>
            <person name="Whitman W."/>
        </authorList>
    </citation>
    <scope>NUCLEOTIDE SEQUENCE [LARGE SCALE GENOMIC DNA]</scope>
    <source>
        <strain evidence="2 3">CECT 8575</strain>
    </source>
</reference>
<dbReference type="InterPro" id="IPR010985">
    <property type="entry name" value="Ribbon_hlx_hlx"/>
</dbReference>
<keyword evidence="3" id="KW-1185">Reference proteome</keyword>
<evidence type="ECO:0000313" key="3">
    <source>
        <dbReference type="Proteomes" id="UP000253495"/>
    </source>
</evidence>
<protein>
    <submittedName>
        <fullName evidence="2">Arc-like DNA binding dprotein</fullName>
    </submittedName>
</protein>
<dbReference type="InterPro" id="IPR013321">
    <property type="entry name" value="Arc_rbn_hlx_hlx"/>
</dbReference>
<sequence length="82" mass="8962">MATLTIRGLDDELHARLRVRAAQHGRSMEAEVRAILQDQLSSSPLPAWGLGSRIHARFATIEDAELDLPSRSEAPRAAAFDA</sequence>
<accession>A0A368VRP9</accession>
<dbReference type="RefSeq" id="WP_114453246.1">
    <property type="nucleotide sequence ID" value="NZ_QPJC01000006.1"/>
</dbReference>
<evidence type="ECO:0000313" key="2">
    <source>
        <dbReference type="EMBL" id="RCW43685.1"/>
    </source>
</evidence>